<dbReference type="OrthoDB" id="142231at2157"/>
<dbReference type="InterPro" id="IPR050090">
    <property type="entry name" value="Tyrosine_recombinase_XerCD"/>
</dbReference>
<dbReference type="PANTHER" id="PTHR30349:SF81">
    <property type="entry name" value="TYROSINE RECOMBINASE XERC"/>
    <property type="match status" value="1"/>
</dbReference>
<dbReference type="Pfam" id="PF00589">
    <property type="entry name" value="Phage_integrase"/>
    <property type="match status" value="1"/>
</dbReference>
<evidence type="ECO:0000313" key="4">
    <source>
        <dbReference type="Proteomes" id="UP000198932"/>
    </source>
</evidence>
<dbReference type="RefSeq" id="WP_092922024.1">
    <property type="nucleotide sequence ID" value="NZ_FOYN01000003.1"/>
</dbReference>
<name>A0A1I6H071_HALSD</name>
<dbReference type="GO" id="GO:0015074">
    <property type="term" value="P:DNA integration"/>
    <property type="evidence" value="ECO:0007669"/>
    <property type="project" value="InterPro"/>
</dbReference>
<keyword evidence="1" id="KW-0233">DNA recombination</keyword>
<dbReference type="InterPro" id="IPR011010">
    <property type="entry name" value="DNA_brk_join_enz"/>
</dbReference>
<dbReference type="InterPro" id="IPR013762">
    <property type="entry name" value="Integrase-like_cat_sf"/>
</dbReference>
<evidence type="ECO:0000313" key="3">
    <source>
        <dbReference type="EMBL" id="SFR47835.1"/>
    </source>
</evidence>
<keyword evidence="4" id="KW-1185">Reference proteome</keyword>
<organism evidence="3 4">
    <name type="scientific">Halorubrum sodomense</name>
    <dbReference type="NCBI Taxonomy" id="35743"/>
    <lineage>
        <taxon>Archaea</taxon>
        <taxon>Methanobacteriati</taxon>
        <taxon>Methanobacteriota</taxon>
        <taxon>Stenosarchaea group</taxon>
        <taxon>Halobacteria</taxon>
        <taxon>Halobacteriales</taxon>
        <taxon>Haloferacaceae</taxon>
        <taxon>Halorubrum</taxon>
    </lineage>
</organism>
<dbReference type="SUPFAM" id="SSF56349">
    <property type="entry name" value="DNA breaking-rejoining enzymes"/>
    <property type="match status" value="1"/>
</dbReference>
<dbReference type="Gene3D" id="1.10.443.10">
    <property type="entry name" value="Intergrase catalytic core"/>
    <property type="match status" value="1"/>
</dbReference>
<feature type="domain" description="Tyr recombinase" evidence="2">
    <location>
        <begin position="8"/>
        <end position="203"/>
    </location>
</feature>
<dbReference type="AlphaFoldDB" id="A0A1I6H071"/>
<dbReference type="EMBL" id="FOYN01000003">
    <property type="protein sequence ID" value="SFR47835.1"/>
    <property type="molecule type" value="Genomic_DNA"/>
</dbReference>
<gene>
    <name evidence="3" type="ORF">SAMN04487937_2245</name>
</gene>
<evidence type="ECO:0000259" key="2">
    <source>
        <dbReference type="PROSITE" id="PS51898"/>
    </source>
</evidence>
<dbReference type="PROSITE" id="PS51898">
    <property type="entry name" value="TYR_RECOMBINASE"/>
    <property type="match status" value="1"/>
</dbReference>
<reference evidence="4" key="1">
    <citation type="submission" date="2016-10" db="EMBL/GenBank/DDBJ databases">
        <authorList>
            <person name="Varghese N."/>
            <person name="Submissions S."/>
        </authorList>
    </citation>
    <scope>NUCLEOTIDE SEQUENCE [LARGE SCALE GENOMIC DNA]</scope>
    <source>
        <strain evidence="4">RD 26</strain>
    </source>
</reference>
<proteinExistence type="predicted"/>
<accession>A0A1I6H071</accession>
<dbReference type="GO" id="GO:0003677">
    <property type="term" value="F:DNA binding"/>
    <property type="evidence" value="ECO:0007669"/>
    <property type="project" value="InterPro"/>
</dbReference>
<dbReference type="InterPro" id="IPR002104">
    <property type="entry name" value="Integrase_catalytic"/>
</dbReference>
<evidence type="ECO:0000256" key="1">
    <source>
        <dbReference type="ARBA" id="ARBA00023172"/>
    </source>
</evidence>
<dbReference type="STRING" id="35743.SAMN04487937_2245"/>
<dbReference type="GO" id="GO:0006310">
    <property type="term" value="P:DNA recombination"/>
    <property type="evidence" value="ECO:0007669"/>
    <property type="project" value="UniProtKB-KW"/>
</dbReference>
<dbReference type="Proteomes" id="UP000198932">
    <property type="component" value="Unassembled WGS sequence"/>
</dbReference>
<dbReference type="PANTHER" id="PTHR30349">
    <property type="entry name" value="PHAGE INTEGRASE-RELATED"/>
    <property type="match status" value="1"/>
</dbReference>
<protein>
    <submittedName>
        <fullName evidence="3">Integrase/recombinase XerD</fullName>
    </submittedName>
</protein>
<sequence length="203" mass="22786">MKTQTEEKATVWLKPDQVDQMRSATVEASATYLAARNDALIATLYDTGLRVSEAVALDVADHVDLDDGVIALPAELQKDYPTDRSPSYTEIGLADETVRTLRMYLGGRWKPSPALWPSRQTERMSTESVRNVVRAAAVAADVRPMTLTGRGEPTDVTPHTLRHSVAYRMLNVEEGNTFYDVRNRLRHASIQTTERVYDHIDRV</sequence>